<organism evidence="1 2">
    <name type="scientific">Halarchaeum acidiphilum MH1-52-1</name>
    <dbReference type="NCBI Taxonomy" id="1261545"/>
    <lineage>
        <taxon>Archaea</taxon>
        <taxon>Methanobacteriati</taxon>
        <taxon>Methanobacteriota</taxon>
        <taxon>Stenosarchaea group</taxon>
        <taxon>Halobacteria</taxon>
        <taxon>Halobacteriales</taxon>
        <taxon>Halobacteriaceae</taxon>
    </lineage>
</organism>
<name>U2YT93_9EURY</name>
<evidence type="ECO:0000313" key="1">
    <source>
        <dbReference type="EMBL" id="GAD51962.1"/>
    </source>
</evidence>
<dbReference type="EMBL" id="BATA01000011">
    <property type="protein sequence ID" value="GAD51962.1"/>
    <property type="molecule type" value="Genomic_DNA"/>
</dbReference>
<comment type="caution">
    <text evidence="1">The sequence shown here is derived from an EMBL/GenBank/DDBJ whole genome shotgun (WGS) entry which is preliminary data.</text>
</comment>
<protein>
    <submittedName>
        <fullName evidence="1">Uncharacterized protein</fullName>
    </submittedName>
</protein>
<evidence type="ECO:0000313" key="2">
    <source>
        <dbReference type="Proteomes" id="UP000016986"/>
    </source>
</evidence>
<keyword evidence="2" id="KW-1185">Reference proteome</keyword>
<accession>U2YT93</accession>
<sequence length="62" mass="6158">MTVAPNAGKRVYLLTGNGTAYRIAAETATASLTRNVTLTGDGGNATVAIDSSGALGYDGPGR</sequence>
<dbReference type="Proteomes" id="UP000016986">
    <property type="component" value="Unassembled WGS sequence"/>
</dbReference>
<gene>
    <name evidence="1" type="ORF">MBEHAL_0722</name>
</gene>
<reference evidence="1 2" key="1">
    <citation type="submission" date="2013-09" db="EMBL/GenBank/DDBJ databases">
        <title>Whole genome sequencing of Halarchaeum acidiphilum strain MH1-52-1.</title>
        <authorList>
            <person name="Shimane Y."/>
            <person name="Minegishi H."/>
            <person name="Nishi S."/>
            <person name="Echigo A."/>
            <person name="Shuto A."/>
            <person name="Konishi M."/>
            <person name="Ito T."/>
            <person name="Ohkuma M."/>
            <person name="Ohta Y."/>
            <person name="Nagano Y."/>
            <person name="Tsubouchi T."/>
            <person name="Mori K."/>
            <person name="Usui K."/>
            <person name="Kamekura M."/>
            <person name="Usami R."/>
            <person name="Takaki Y."/>
            <person name="Hatada Y."/>
        </authorList>
    </citation>
    <scope>NUCLEOTIDE SEQUENCE [LARGE SCALE GENOMIC DNA]</scope>
    <source>
        <strain evidence="1 2">JCM 16109</strain>
    </source>
</reference>
<dbReference type="AlphaFoldDB" id="U2YT93"/>
<proteinExistence type="predicted"/>